<feature type="compositionally biased region" description="Acidic residues" evidence="1">
    <location>
        <begin position="706"/>
        <end position="715"/>
    </location>
</feature>
<evidence type="ECO:0000313" key="3">
    <source>
        <dbReference type="Proteomes" id="UP000225706"/>
    </source>
</evidence>
<feature type="region of interest" description="Disordered" evidence="1">
    <location>
        <begin position="672"/>
        <end position="715"/>
    </location>
</feature>
<feature type="region of interest" description="Disordered" evidence="1">
    <location>
        <begin position="808"/>
        <end position="848"/>
    </location>
</feature>
<evidence type="ECO:0000313" key="2">
    <source>
        <dbReference type="EMBL" id="PFX20780.1"/>
    </source>
</evidence>
<feature type="compositionally biased region" description="Basic and acidic residues" evidence="1">
    <location>
        <begin position="808"/>
        <end position="825"/>
    </location>
</feature>
<proteinExistence type="predicted"/>
<gene>
    <name evidence="2" type="ORF">AWC38_SpisGene14752</name>
</gene>
<organism evidence="2 3">
    <name type="scientific">Stylophora pistillata</name>
    <name type="common">Smooth cauliflower coral</name>
    <dbReference type="NCBI Taxonomy" id="50429"/>
    <lineage>
        <taxon>Eukaryota</taxon>
        <taxon>Metazoa</taxon>
        <taxon>Cnidaria</taxon>
        <taxon>Anthozoa</taxon>
        <taxon>Hexacorallia</taxon>
        <taxon>Scleractinia</taxon>
        <taxon>Astrocoeniina</taxon>
        <taxon>Pocilloporidae</taxon>
        <taxon>Stylophora</taxon>
    </lineage>
</organism>
<keyword evidence="3" id="KW-1185">Reference proteome</keyword>
<evidence type="ECO:0000256" key="1">
    <source>
        <dbReference type="SAM" id="MobiDB-lite"/>
    </source>
</evidence>
<dbReference type="AlphaFoldDB" id="A0A2B4RW38"/>
<dbReference type="EMBL" id="LSMT01000303">
    <property type="protein sequence ID" value="PFX20780.1"/>
    <property type="molecule type" value="Genomic_DNA"/>
</dbReference>
<protein>
    <submittedName>
        <fullName evidence="2">Uncharacterized protein</fullName>
    </submittedName>
</protein>
<name>A0A2B4RW38_STYPI</name>
<sequence>MASEKVSRKMVLEIKYFNANNAVIHTENSKLLLDSNCSPKELEKAIVNSCGIEHSAAKRGFSDHSIELYYVDHVEPGNPKKAAFILRTDETFGMLRAIDIIISTEGINVISEDSLAGIDSEWSECDSVCFHTLQPVTDQLEIINGNPNIMCASSSDDLYAFDEGLSGVDSQESVYDTEEFYLDFDFESRQMGGQSTVNMIRGPMWHGMGRGGVFTPETIRPNLAGPSDRTLKKHSSGYAKESGIINPLLRFHDLASKPDSVIIDGQIVKVLSVHEENDGAALKPSLQFDTTQKKVVCLASGNLDINYVKAHKDPSPELTSHLKDNIATEATVTVLTNSPKTSTLAVGVGYHSRTVVVPGAVHLGKTYKCCWGNWFLILGRGDRSTLATLRMLRNDSDHVVSEKLHKLLTAESVRNKDRMAVEPLLELTNQELLDFLKSKGTIFLTMNILPDSRCSWSSECNVQLCGGLDNVSSLALSEDELALCADGVLHVFVPSQRVIRIVRGSDGLPISSQAVNVAWFRKDILFCEEHSVKSVKLFESGAVAVIAGHSKGDSDGSQSLSKLCQSIGICVEFDRNIYVTDSPSGAVKLINRPLTGIAEFLGKLQVLVKAFHIHAKKKTHSYYLAEPSAAGQLVSVEIPKPVGERLSRNEEAEMRLWAKRFGKCVRQRNVRQDNTMERAESETDEHPVEAITYTDQRDDYSSSESGDSESDEDCADDRIGFHMVMSTRAGRERLFTSRMRDFLQSRASQNTTPQRFLILHPLSEKLSVVFLKVGVHTINSKIIDSILIAGPSNSLKGAFDVKPVGTEEEVHLGQKQGESDPRYSSEEAPPVGRCQGPLRKQNIGKQDTARATWRTLEANLHNPHIALTGISNK</sequence>
<dbReference type="Proteomes" id="UP000225706">
    <property type="component" value="Unassembled WGS sequence"/>
</dbReference>
<accession>A0A2B4RW38</accession>
<reference evidence="3" key="1">
    <citation type="journal article" date="2017" name="bioRxiv">
        <title>Comparative analysis of the genomes of Stylophora pistillata and Acropora digitifera provides evidence for extensive differences between species of corals.</title>
        <authorList>
            <person name="Voolstra C.R."/>
            <person name="Li Y."/>
            <person name="Liew Y.J."/>
            <person name="Baumgarten S."/>
            <person name="Zoccola D."/>
            <person name="Flot J.-F."/>
            <person name="Tambutte S."/>
            <person name="Allemand D."/>
            <person name="Aranda M."/>
        </authorList>
    </citation>
    <scope>NUCLEOTIDE SEQUENCE [LARGE SCALE GENOMIC DNA]</scope>
</reference>
<feature type="compositionally biased region" description="Basic and acidic residues" evidence="1">
    <location>
        <begin position="672"/>
        <end position="688"/>
    </location>
</feature>
<comment type="caution">
    <text evidence="2">The sequence shown here is derived from an EMBL/GenBank/DDBJ whole genome shotgun (WGS) entry which is preliminary data.</text>
</comment>